<comment type="caution">
    <text evidence="1">The sequence shown here is derived from an EMBL/GenBank/DDBJ whole genome shotgun (WGS) entry which is preliminary data.</text>
</comment>
<accession>A0A940DET7</accession>
<sequence length="118" mass="13690">MNPEIDKLAQVLKLSAYQKNVLKSHPEVYKFSGLVKRGCVLYAPRVAKSHVVLEFFLRMVYGRSADLIGEDKMLVRRTRGIDFRAHGFYSAPIGQYRYYADEHGNIIPRAQFMRETLH</sequence>
<dbReference type="EMBL" id="JADINE010000042">
    <property type="protein sequence ID" value="MBO8407502.1"/>
    <property type="molecule type" value="Genomic_DNA"/>
</dbReference>
<name>A0A940DET7_9PROT</name>
<dbReference type="AlphaFoldDB" id="A0A940DET7"/>
<evidence type="ECO:0000313" key="1">
    <source>
        <dbReference type="EMBL" id="MBO8407502.1"/>
    </source>
</evidence>
<proteinExistence type="predicted"/>
<protein>
    <submittedName>
        <fullName evidence="1">Uncharacterized protein</fullName>
    </submittedName>
</protein>
<reference evidence="1" key="2">
    <citation type="journal article" date="2021" name="PeerJ">
        <title>Extensive microbial diversity within the chicken gut microbiome revealed by metagenomics and culture.</title>
        <authorList>
            <person name="Gilroy R."/>
            <person name="Ravi A."/>
            <person name="Getino M."/>
            <person name="Pursley I."/>
            <person name="Horton D.L."/>
            <person name="Alikhan N.F."/>
            <person name="Baker D."/>
            <person name="Gharbi K."/>
            <person name="Hall N."/>
            <person name="Watson M."/>
            <person name="Adriaenssens E.M."/>
            <person name="Foster-Nyarko E."/>
            <person name="Jarju S."/>
            <person name="Secka A."/>
            <person name="Antonio M."/>
            <person name="Oren A."/>
            <person name="Chaudhuri R.R."/>
            <person name="La Ragione R."/>
            <person name="Hildebrand F."/>
            <person name="Pallen M.J."/>
        </authorList>
    </citation>
    <scope>NUCLEOTIDE SEQUENCE</scope>
    <source>
        <strain evidence="1">B1-16210</strain>
    </source>
</reference>
<organism evidence="1 2">
    <name type="scientific">Candidatus Enterousia excrementavium</name>
    <dbReference type="NCBI Taxonomy" id="2840789"/>
    <lineage>
        <taxon>Bacteria</taxon>
        <taxon>Pseudomonadati</taxon>
        <taxon>Pseudomonadota</taxon>
        <taxon>Alphaproteobacteria</taxon>
        <taxon>Candidatus Enterousia</taxon>
    </lineage>
</organism>
<reference evidence="1" key="1">
    <citation type="submission" date="2020-10" db="EMBL/GenBank/DDBJ databases">
        <authorList>
            <person name="Gilroy R."/>
        </authorList>
    </citation>
    <scope>NUCLEOTIDE SEQUENCE</scope>
    <source>
        <strain evidence="1">B1-16210</strain>
    </source>
</reference>
<dbReference type="Proteomes" id="UP000721442">
    <property type="component" value="Unassembled WGS sequence"/>
</dbReference>
<evidence type="ECO:0000313" key="2">
    <source>
        <dbReference type="Proteomes" id="UP000721442"/>
    </source>
</evidence>
<gene>
    <name evidence="1" type="ORF">IAC77_03535</name>
</gene>